<evidence type="ECO:0000313" key="4">
    <source>
        <dbReference type="Proteomes" id="UP000317238"/>
    </source>
</evidence>
<dbReference type="HAMAP" id="MF_00048">
    <property type="entry name" value="UPF0102"/>
    <property type="match status" value="1"/>
</dbReference>
<dbReference type="CDD" id="cd20736">
    <property type="entry name" value="PoNe_Nuclease"/>
    <property type="match status" value="1"/>
</dbReference>
<dbReference type="Gene3D" id="3.40.1350.10">
    <property type="match status" value="1"/>
</dbReference>
<dbReference type="InterPro" id="IPR011335">
    <property type="entry name" value="Restrct_endonuc-II-like"/>
</dbReference>
<gene>
    <name evidence="3" type="ORF">Pan14r_33670</name>
</gene>
<dbReference type="EMBL" id="SJPL01000001">
    <property type="protein sequence ID" value="TWT71057.1"/>
    <property type="molecule type" value="Genomic_DNA"/>
</dbReference>
<dbReference type="Pfam" id="PF02021">
    <property type="entry name" value="UPF0102"/>
    <property type="match status" value="1"/>
</dbReference>
<reference evidence="3 4" key="1">
    <citation type="submission" date="2019-02" db="EMBL/GenBank/DDBJ databases">
        <title>Deep-cultivation of Planctomycetes and their phenomic and genomic characterization uncovers novel biology.</title>
        <authorList>
            <person name="Wiegand S."/>
            <person name="Jogler M."/>
            <person name="Boedeker C."/>
            <person name="Pinto D."/>
            <person name="Vollmers J."/>
            <person name="Rivas-Marin E."/>
            <person name="Kohn T."/>
            <person name="Peeters S.H."/>
            <person name="Heuer A."/>
            <person name="Rast P."/>
            <person name="Oberbeckmann S."/>
            <person name="Bunk B."/>
            <person name="Jeske O."/>
            <person name="Meyerdierks A."/>
            <person name="Storesund J.E."/>
            <person name="Kallscheuer N."/>
            <person name="Luecker S."/>
            <person name="Lage O.M."/>
            <person name="Pohl T."/>
            <person name="Merkel B.J."/>
            <person name="Hornburger P."/>
            <person name="Mueller R.-W."/>
            <person name="Bruemmer F."/>
            <person name="Labrenz M."/>
            <person name="Spormann A.M."/>
            <person name="Op Den Camp H."/>
            <person name="Overmann J."/>
            <person name="Amann R."/>
            <person name="Jetten M.S.M."/>
            <person name="Mascher T."/>
            <person name="Medema M.H."/>
            <person name="Devos D.P."/>
            <person name="Kaster A.-K."/>
            <person name="Ovreas L."/>
            <person name="Rohde M."/>
            <person name="Galperin M.Y."/>
            <person name="Jogler C."/>
        </authorList>
    </citation>
    <scope>NUCLEOTIDE SEQUENCE [LARGE SCALE GENOMIC DNA]</scope>
    <source>
        <strain evidence="3 4">Pan14r</strain>
    </source>
</reference>
<evidence type="ECO:0000256" key="1">
    <source>
        <dbReference type="ARBA" id="ARBA00006738"/>
    </source>
</evidence>
<dbReference type="PANTHER" id="PTHR34039">
    <property type="entry name" value="UPF0102 PROTEIN YRAN"/>
    <property type="match status" value="1"/>
</dbReference>
<dbReference type="InterPro" id="IPR003509">
    <property type="entry name" value="UPF0102_YraN-like"/>
</dbReference>
<proteinExistence type="inferred from homology"/>
<dbReference type="OrthoDB" id="9802516at2"/>
<dbReference type="Proteomes" id="UP000317238">
    <property type="component" value="Unassembled WGS sequence"/>
</dbReference>
<sequence>MRSSHRLAWLANRCSAKRRSANQSTRIFSIRINAVPINRNIVADVLDRIRGDLLERYRTIRFGGIDDDGPIGRRGEQAAARLLRQKRLQIVAESESDRGGEIDLIAVDRRARTIVFVEVKTLATTKPGHPADRVDDQKQARITRAALRYLKRKRLVGTPCRFDVVAVWWPRDSPRPQRLEHYPAAFEAAGQWQLY</sequence>
<comment type="caution">
    <text evidence="3">The sequence shown here is derived from an EMBL/GenBank/DDBJ whole genome shotgun (WGS) entry which is preliminary data.</text>
</comment>
<protein>
    <recommendedName>
        <fullName evidence="2">UPF0102 protein Pan14r_33670</fullName>
    </recommendedName>
</protein>
<comment type="similarity">
    <text evidence="1 2">Belongs to the UPF0102 family.</text>
</comment>
<accession>A0A5C5Y5T9</accession>
<evidence type="ECO:0000256" key="2">
    <source>
        <dbReference type="HAMAP-Rule" id="MF_00048"/>
    </source>
</evidence>
<dbReference type="AlphaFoldDB" id="A0A5C5Y5T9"/>
<name>A0A5C5Y5T9_9PLAN</name>
<dbReference type="InterPro" id="IPR011856">
    <property type="entry name" value="tRNA_endonuc-like_dom_sf"/>
</dbReference>
<dbReference type="SUPFAM" id="SSF52980">
    <property type="entry name" value="Restriction endonuclease-like"/>
    <property type="match status" value="1"/>
</dbReference>
<dbReference type="PANTHER" id="PTHR34039:SF1">
    <property type="entry name" value="UPF0102 PROTEIN YRAN"/>
    <property type="match status" value="1"/>
</dbReference>
<evidence type="ECO:0000313" key="3">
    <source>
        <dbReference type="EMBL" id="TWT71057.1"/>
    </source>
</evidence>
<organism evidence="3 4">
    <name type="scientific">Crateriforma conspicua</name>
    <dbReference type="NCBI Taxonomy" id="2527996"/>
    <lineage>
        <taxon>Bacteria</taxon>
        <taxon>Pseudomonadati</taxon>
        <taxon>Planctomycetota</taxon>
        <taxon>Planctomycetia</taxon>
        <taxon>Planctomycetales</taxon>
        <taxon>Planctomycetaceae</taxon>
        <taxon>Crateriforma</taxon>
    </lineage>
</organism>
<dbReference type="GO" id="GO:0003676">
    <property type="term" value="F:nucleic acid binding"/>
    <property type="evidence" value="ECO:0007669"/>
    <property type="project" value="InterPro"/>
</dbReference>
<keyword evidence="4" id="KW-1185">Reference proteome</keyword>